<dbReference type="Proteomes" id="UP001329313">
    <property type="component" value="Chromosome"/>
</dbReference>
<evidence type="ECO:0000313" key="6">
    <source>
        <dbReference type="EMBL" id="WOQ69640.1"/>
    </source>
</evidence>
<proteinExistence type="predicted"/>
<dbReference type="InterPro" id="IPR038770">
    <property type="entry name" value="Na+/solute_symporter_sf"/>
</dbReference>
<dbReference type="Pfam" id="PF01758">
    <property type="entry name" value="SBF"/>
    <property type="match status" value="1"/>
</dbReference>
<name>A0AAU0MHL5_9MICO</name>
<sequence>MLYLAAIAVGAVVGLLVPAVADPLESAINPVLGLLLYATFLGVPFTAIGRAFTDWRFLGVVLVLNFVVVPVVVFGLSRAVAADQAVLVGVLFVLSRVRLSGRGC</sequence>
<organism evidence="6 7">
    <name type="scientific">Microbacterium limosum</name>
    <dbReference type="NCBI Taxonomy" id="3079935"/>
    <lineage>
        <taxon>Bacteria</taxon>
        <taxon>Bacillati</taxon>
        <taxon>Actinomycetota</taxon>
        <taxon>Actinomycetes</taxon>
        <taxon>Micrococcales</taxon>
        <taxon>Microbacteriaceae</taxon>
        <taxon>Microbacterium</taxon>
    </lineage>
</organism>
<comment type="subcellular location">
    <subcellularLocation>
        <location evidence="1">Membrane</location>
        <topology evidence="1">Multi-pass membrane protein</topology>
    </subcellularLocation>
</comment>
<evidence type="ECO:0000256" key="4">
    <source>
        <dbReference type="ARBA" id="ARBA00023136"/>
    </source>
</evidence>
<keyword evidence="7" id="KW-1185">Reference proteome</keyword>
<dbReference type="AlphaFoldDB" id="A0AAU0MHL5"/>
<keyword evidence="2 5" id="KW-0812">Transmembrane</keyword>
<accession>A0AAU0MHL5</accession>
<dbReference type="GO" id="GO:0016020">
    <property type="term" value="C:membrane"/>
    <property type="evidence" value="ECO:0007669"/>
    <property type="project" value="UniProtKB-SubCell"/>
</dbReference>
<evidence type="ECO:0000256" key="3">
    <source>
        <dbReference type="ARBA" id="ARBA00022989"/>
    </source>
</evidence>
<evidence type="ECO:0008006" key="8">
    <source>
        <dbReference type="Google" id="ProtNLM"/>
    </source>
</evidence>
<protein>
    <recommendedName>
        <fullName evidence="8">Sodium bile acid symporter family protein</fullName>
    </recommendedName>
</protein>
<dbReference type="RefSeq" id="WP_330170741.1">
    <property type="nucleotide sequence ID" value="NZ_CP137080.1"/>
</dbReference>
<reference evidence="6 7" key="1">
    <citation type="submission" date="2023-10" db="EMBL/GenBank/DDBJ databases">
        <title>Y20.</title>
        <authorList>
            <person name="Zhang G."/>
            <person name="Ding Y."/>
        </authorList>
    </citation>
    <scope>NUCLEOTIDE SEQUENCE [LARGE SCALE GENOMIC DNA]</scope>
    <source>
        <strain evidence="6 7">Y20</strain>
    </source>
</reference>
<evidence type="ECO:0000256" key="1">
    <source>
        <dbReference type="ARBA" id="ARBA00004141"/>
    </source>
</evidence>
<dbReference type="KEGG" id="mliy:RYJ27_13290"/>
<dbReference type="Gene3D" id="1.20.1530.20">
    <property type="match status" value="1"/>
</dbReference>
<evidence type="ECO:0000313" key="7">
    <source>
        <dbReference type="Proteomes" id="UP001329313"/>
    </source>
</evidence>
<dbReference type="EMBL" id="CP137080">
    <property type="protein sequence ID" value="WOQ69640.1"/>
    <property type="molecule type" value="Genomic_DNA"/>
</dbReference>
<keyword evidence="3 5" id="KW-1133">Transmembrane helix</keyword>
<feature type="transmembrane region" description="Helical" evidence="5">
    <location>
        <begin position="55"/>
        <end position="75"/>
    </location>
</feature>
<feature type="transmembrane region" description="Helical" evidence="5">
    <location>
        <begin position="31"/>
        <end position="48"/>
    </location>
</feature>
<evidence type="ECO:0000256" key="2">
    <source>
        <dbReference type="ARBA" id="ARBA00022692"/>
    </source>
</evidence>
<keyword evidence="4 5" id="KW-0472">Membrane</keyword>
<evidence type="ECO:0000256" key="5">
    <source>
        <dbReference type="SAM" id="Phobius"/>
    </source>
</evidence>
<dbReference type="InterPro" id="IPR002657">
    <property type="entry name" value="BilAc:Na_symport/Acr3"/>
</dbReference>
<gene>
    <name evidence="6" type="ORF">RYJ27_13290</name>
</gene>